<name>A0A9N9G9L1_9GLOM</name>
<gene>
    <name evidence="1" type="ORF">AGERDE_LOCUS8607</name>
</gene>
<reference evidence="1" key="1">
    <citation type="submission" date="2021-06" db="EMBL/GenBank/DDBJ databases">
        <authorList>
            <person name="Kallberg Y."/>
            <person name="Tangrot J."/>
            <person name="Rosling A."/>
        </authorList>
    </citation>
    <scope>NUCLEOTIDE SEQUENCE</scope>
    <source>
        <strain evidence="1">MT106</strain>
    </source>
</reference>
<dbReference type="EMBL" id="CAJVPL010001875">
    <property type="protein sequence ID" value="CAG8591024.1"/>
    <property type="molecule type" value="Genomic_DNA"/>
</dbReference>
<dbReference type="Proteomes" id="UP000789831">
    <property type="component" value="Unassembled WGS sequence"/>
</dbReference>
<protein>
    <submittedName>
        <fullName evidence="1">7081_t:CDS:1</fullName>
    </submittedName>
</protein>
<organism evidence="1 2">
    <name type="scientific">Ambispora gerdemannii</name>
    <dbReference type="NCBI Taxonomy" id="144530"/>
    <lineage>
        <taxon>Eukaryota</taxon>
        <taxon>Fungi</taxon>
        <taxon>Fungi incertae sedis</taxon>
        <taxon>Mucoromycota</taxon>
        <taxon>Glomeromycotina</taxon>
        <taxon>Glomeromycetes</taxon>
        <taxon>Archaeosporales</taxon>
        <taxon>Ambisporaceae</taxon>
        <taxon>Ambispora</taxon>
    </lineage>
</organism>
<feature type="non-terminal residue" evidence="1">
    <location>
        <position position="1"/>
    </location>
</feature>
<keyword evidence="2" id="KW-1185">Reference proteome</keyword>
<accession>A0A9N9G9L1</accession>
<dbReference type="AlphaFoldDB" id="A0A9N9G9L1"/>
<evidence type="ECO:0000313" key="1">
    <source>
        <dbReference type="EMBL" id="CAG8591024.1"/>
    </source>
</evidence>
<proteinExistence type="predicted"/>
<evidence type="ECO:0000313" key="2">
    <source>
        <dbReference type="Proteomes" id="UP000789831"/>
    </source>
</evidence>
<sequence length="203" mass="21685">ATTNLLEIEAANTAQTAAAFDHETAATALLNKRHFLQGFKPVIFTNILDENTATTEAATTNLLEIEAANTAQTAAAFDHETAATALLNKRHFLQGFKPVIFTNILDENTATTEAATTNLLEVEAANTAQTAAAFDHETAATALITAKRHFLQGFKPVIFTNILDENTATTEAATTNLLEIEAANTAQTAATFDHETAATNFFN</sequence>
<comment type="caution">
    <text evidence="1">The sequence shown here is derived from an EMBL/GenBank/DDBJ whole genome shotgun (WGS) entry which is preliminary data.</text>
</comment>